<evidence type="ECO:0008006" key="3">
    <source>
        <dbReference type="Google" id="ProtNLM"/>
    </source>
</evidence>
<comment type="caution">
    <text evidence="1">The sequence shown here is derived from an EMBL/GenBank/DDBJ whole genome shotgun (WGS) entry which is preliminary data.</text>
</comment>
<reference evidence="2" key="1">
    <citation type="submission" date="2016-04" db="EMBL/GenBank/DDBJ databases">
        <authorList>
            <person name="Chen L."/>
            <person name="Zhuang W."/>
            <person name="Wang G."/>
        </authorList>
    </citation>
    <scope>NUCLEOTIDE SEQUENCE [LARGE SCALE GENOMIC DNA]</scope>
    <source>
        <strain evidence="2">208</strain>
    </source>
</reference>
<dbReference type="Proteomes" id="UP000192276">
    <property type="component" value="Unassembled WGS sequence"/>
</dbReference>
<dbReference type="SUPFAM" id="SSF56935">
    <property type="entry name" value="Porins"/>
    <property type="match status" value="1"/>
</dbReference>
<evidence type="ECO:0000313" key="1">
    <source>
        <dbReference type="EMBL" id="OQP45827.1"/>
    </source>
</evidence>
<sequence length="420" mass="46632">MPVALKAQFSDSIGYMRYNDQRGINVFETSKETPIEFTGIKIRLGGGFTQTFQGLKHENSYGKNTNQKLYGITPGFNTASANLTMDVALADGIRLNLTSYLSSRHHNETWVKGGYIQFDKLPLKGKLFDDIMKVTTIKVGHMEINYGDQHFRRSDGGHTFYNPFAENYIMDAFATEIGGEIYVQKYGFTGMVGVTNGLIKGNVDSVAVTPQDDNIRKSPSVYLKGAYDNQITDKVRVRLAASYYHNSSAGKNGNTLFGGDRTGSNYFMVLEPTSGSYTANYASGRLNPGFSKKIDAAQFNAFVKVGGAELFGTYEQARGRTNAETWSRKMNQFAIDGVYRFGCKENLYVAARYNTVKGRLQNIDDNITVERIVGSAGWFITRNVLLKGEYVQQKYLDFPVGDIRNAGKFSGYVIAATVGF</sequence>
<protein>
    <recommendedName>
        <fullName evidence="3">Porin</fullName>
    </recommendedName>
</protein>
<keyword evidence="2" id="KW-1185">Reference proteome</keyword>
<dbReference type="STRING" id="550983.A4R26_08935"/>
<dbReference type="EMBL" id="LWBP01000254">
    <property type="protein sequence ID" value="OQP45827.1"/>
    <property type="molecule type" value="Genomic_DNA"/>
</dbReference>
<dbReference type="OrthoDB" id="638836at2"/>
<dbReference type="AlphaFoldDB" id="A0A1V9EI66"/>
<proteinExistence type="predicted"/>
<gene>
    <name evidence="1" type="ORF">A4R26_08935</name>
</gene>
<evidence type="ECO:0000313" key="2">
    <source>
        <dbReference type="Proteomes" id="UP000192276"/>
    </source>
</evidence>
<accession>A0A1V9EI66</accession>
<name>A0A1V9EI66_9BACT</name>
<organism evidence="1 2">
    <name type="scientific">Niastella populi</name>
    <dbReference type="NCBI Taxonomy" id="550983"/>
    <lineage>
        <taxon>Bacteria</taxon>
        <taxon>Pseudomonadati</taxon>
        <taxon>Bacteroidota</taxon>
        <taxon>Chitinophagia</taxon>
        <taxon>Chitinophagales</taxon>
        <taxon>Chitinophagaceae</taxon>
        <taxon>Niastella</taxon>
    </lineage>
</organism>